<organism evidence="9 10">
    <name type="scientific">Peptostreptococcus russellii</name>
    <dbReference type="NCBI Taxonomy" id="215200"/>
    <lineage>
        <taxon>Bacteria</taxon>
        <taxon>Bacillati</taxon>
        <taxon>Bacillota</taxon>
        <taxon>Clostridia</taxon>
        <taxon>Peptostreptococcales</taxon>
        <taxon>Peptostreptococcaceae</taxon>
        <taxon>Peptostreptococcus</taxon>
    </lineage>
</organism>
<feature type="transmembrane region" description="Helical" evidence="8">
    <location>
        <begin position="12"/>
        <end position="34"/>
    </location>
</feature>
<keyword evidence="5 8" id="KW-1133">Transmembrane helix</keyword>
<comment type="similarity">
    <text evidence="2">Belongs to the UPF0073 (Hly-III) family.</text>
</comment>
<protein>
    <submittedName>
        <fullName evidence="9">Hemolysin</fullName>
    </submittedName>
</protein>
<keyword evidence="10" id="KW-1185">Reference proteome</keyword>
<keyword evidence="6 8" id="KW-0472">Membrane</keyword>
<evidence type="ECO:0000256" key="8">
    <source>
        <dbReference type="SAM" id="Phobius"/>
    </source>
</evidence>
<comment type="caution">
    <text evidence="9">The sequence shown here is derived from an EMBL/GenBank/DDBJ whole genome shotgun (WGS) entry which is preliminary data.</text>
</comment>
<feature type="transmembrane region" description="Helical" evidence="8">
    <location>
        <begin position="161"/>
        <end position="180"/>
    </location>
</feature>
<dbReference type="AlphaFoldDB" id="A0A2P7PYK3"/>
<dbReference type="NCBIfam" id="TIGR01065">
    <property type="entry name" value="hlyIII"/>
    <property type="match status" value="1"/>
</dbReference>
<sequence>MNVLRDPISSITHLLAGGLSIIALILLISKQLLIGNINTMLFVSSIIFGVSMILLYFTSGIYHAISSTKEKAIAVMKKVDHSMIYILIAGSYSPFCLYVLPKKVGIPVFIILWIIAISGITLKVFWINMPRVLSTVLYIGMGWVALFVIKDLYLNLVTPAFLLLVLGGVFYTIGGVIYAIKKPNFKNWNFHDIFHIFTMLGSLAHFLLVFLYLI</sequence>
<evidence type="ECO:0000256" key="4">
    <source>
        <dbReference type="ARBA" id="ARBA00022692"/>
    </source>
</evidence>
<dbReference type="OrthoDB" id="9813689at2"/>
<keyword evidence="7" id="KW-0479">Metal-binding</keyword>
<name>A0A2P7PYK3_9FIRM</name>
<dbReference type="EMBL" id="JYGE01000007">
    <property type="protein sequence ID" value="PSJ30790.1"/>
    <property type="molecule type" value="Genomic_DNA"/>
</dbReference>
<feature type="binding site" evidence="7">
    <location>
        <position position="195"/>
    </location>
    <ligand>
        <name>Zn(2+)</name>
        <dbReference type="ChEBI" id="CHEBI:29105"/>
    </ligand>
</feature>
<proteinExistence type="inferred from homology"/>
<dbReference type="RefSeq" id="WP_106777277.1">
    <property type="nucleotide sequence ID" value="NZ_JYGE01000007.1"/>
</dbReference>
<feature type="transmembrane region" description="Helical" evidence="8">
    <location>
        <begin position="83"/>
        <end position="100"/>
    </location>
</feature>
<dbReference type="InterPro" id="IPR004254">
    <property type="entry name" value="AdipoR/HlyIII-related"/>
</dbReference>
<comment type="subcellular location">
    <subcellularLocation>
        <location evidence="1">Cell membrane</location>
        <topology evidence="1">Multi-pass membrane protein</topology>
    </subcellularLocation>
</comment>
<keyword evidence="4 8" id="KW-0812">Transmembrane</keyword>
<feature type="binding site" evidence="7">
    <location>
        <position position="63"/>
    </location>
    <ligand>
        <name>Zn(2+)</name>
        <dbReference type="ChEBI" id="CHEBI:29105"/>
    </ligand>
</feature>
<feature type="transmembrane region" description="Helical" evidence="8">
    <location>
        <begin position="132"/>
        <end position="149"/>
    </location>
</feature>
<keyword evidence="3" id="KW-1003">Cell membrane</keyword>
<dbReference type="GO" id="GO:0046872">
    <property type="term" value="F:metal ion binding"/>
    <property type="evidence" value="ECO:0007669"/>
    <property type="project" value="UniProtKB-KW"/>
</dbReference>
<dbReference type="PANTHER" id="PTHR20855">
    <property type="entry name" value="ADIPOR/PROGESTIN RECEPTOR-RELATED"/>
    <property type="match status" value="1"/>
</dbReference>
<evidence type="ECO:0000256" key="5">
    <source>
        <dbReference type="ARBA" id="ARBA00022989"/>
    </source>
</evidence>
<keyword evidence="7" id="KW-0862">Zinc</keyword>
<feature type="binding site" evidence="7">
    <location>
        <position position="191"/>
    </location>
    <ligand>
        <name>Zn(2+)</name>
        <dbReference type="ChEBI" id="CHEBI:29105"/>
    </ligand>
</feature>
<evidence type="ECO:0000313" key="9">
    <source>
        <dbReference type="EMBL" id="PSJ30790.1"/>
    </source>
</evidence>
<dbReference type="GO" id="GO:0005886">
    <property type="term" value="C:plasma membrane"/>
    <property type="evidence" value="ECO:0007669"/>
    <property type="project" value="UniProtKB-SubCell"/>
</dbReference>
<feature type="transmembrane region" description="Helical" evidence="8">
    <location>
        <begin position="192"/>
        <end position="213"/>
    </location>
</feature>
<feature type="transmembrane region" description="Helical" evidence="8">
    <location>
        <begin position="40"/>
        <end position="62"/>
    </location>
</feature>
<evidence type="ECO:0000256" key="3">
    <source>
        <dbReference type="ARBA" id="ARBA00022475"/>
    </source>
</evidence>
<evidence type="ECO:0000313" key="10">
    <source>
        <dbReference type="Proteomes" id="UP000241434"/>
    </source>
</evidence>
<dbReference type="Pfam" id="PF03006">
    <property type="entry name" value="HlyIII"/>
    <property type="match status" value="1"/>
</dbReference>
<gene>
    <name evidence="9" type="ORF">UF10_07935</name>
</gene>
<evidence type="ECO:0000256" key="6">
    <source>
        <dbReference type="ARBA" id="ARBA00023136"/>
    </source>
</evidence>
<evidence type="ECO:0000256" key="1">
    <source>
        <dbReference type="ARBA" id="ARBA00004651"/>
    </source>
</evidence>
<evidence type="ECO:0000256" key="2">
    <source>
        <dbReference type="ARBA" id="ARBA00008488"/>
    </source>
</evidence>
<accession>A0A2P7PYK3</accession>
<dbReference type="GO" id="GO:0140911">
    <property type="term" value="F:pore-forming activity"/>
    <property type="evidence" value="ECO:0007669"/>
    <property type="project" value="InterPro"/>
</dbReference>
<evidence type="ECO:0000256" key="7">
    <source>
        <dbReference type="PIRSR" id="PIRSR604254-1"/>
    </source>
</evidence>
<feature type="transmembrane region" description="Helical" evidence="8">
    <location>
        <begin position="106"/>
        <end position="125"/>
    </location>
</feature>
<dbReference type="InterPro" id="IPR005744">
    <property type="entry name" value="Hy-lIII"/>
</dbReference>
<dbReference type="PANTHER" id="PTHR20855:SF3">
    <property type="entry name" value="LD03007P"/>
    <property type="match status" value="1"/>
</dbReference>
<reference evidence="9" key="1">
    <citation type="thesis" date="2015" institute="Rutgers" country="The State University of New Jersey, 14 College Farm Rd., New Brunswick, NJ, USA">
        <title>Ammonia toxicity in bacteria and its implications for treatment of and resource recovery from highly nitrogenous organic wastes.</title>
        <authorList>
            <person name="Luther A.K."/>
        </authorList>
    </citation>
    <scope>NUCLEOTIDE SEQUENCE</scope>
    <source>
        <strain evidence="9">RT-10B</strain>
    </source>
</reference>
<dbReference type="Proteomes" id="UP000241434">
    <property type="component" value="Unassembled WGS sequence"/>
</dbReference>